<evidence type="ECO:0000313" key="3">
    <source>
        <dbReference type="Proteomes" id="UP000470409"/>
    </source>
</evidence>
<dbReference type="Proteomes" id="UP000470409">
    <property type="component" value="Unassembled WGS sequence"/>
</dbReference>
<evidence type="ECO:0000256" key="1">
    <source>
        <dbReference type="SAM" id="Phobius"/>
    </source>
</evidence>
<feature type="transmembrane region" description="Helical" evidence="1">
    <location>
        <begin position="139"/>
        <end position="162"/>
    </location>
</feature>
<dbReference type="AlphaFoldDB" id="A0A7V7SAJ2"/>
<dbReference type="EMBL" id="WBPG01000008">
    <property type="protein sequence ID" value="KAB2444714.1"/>
    <property type="molecule type" value="Genomic_DNA"/>
</dbReference>
<keyword evidence="1" id="KW-0472">Membrane</keyword>
<dbReference type="RefSeq" id="WP_151624681.1">
    <property type="nucleotide sequence ID" value="NZ_WBPG01000008.1"/>
</dbReference>
<feature type="transmembrane region" description="Helical" evidence="1">
    <location>
        <begin position="28"/>
        <end position="52"/>
    </location>
</feature>
<accession>A0A7V7SAJ2</accession>
<name>A0A7V7SAJ2_9BACI</name>
<keyword evidence="1" id="KW-0812">Transmembrane</keyword>
<protein>
    <submittedName>
        <fullName evidence="2">Uncharacterized protein</fullName>
    </submittedName>
</protein>
<gene>
    <name evidence="2" type="ORF">F8163_05895</name>
</gene>
<keyword evidence="1" id="KW-1133">Transmembrane helix</keyword>
<feature type="transmembrane region" description="Helical" evidence="1">
    <location>
        <begin position="168"/>
        <end position="186"/>
    </location>
</feature>
<sequence length="379" mass="44013">MKYIGTIFSLQNYIEYIPIVKSDFQGTFLTIIFGLTAGILGLVGLLAIFISLNSQHNIQKARELYWQLKNFHFEDYLDKVRNLNKRSKFSNEDQNTSNTAIDMLDDIDERKNLSNQFTSNFSLYDLTFHNKTNKFTSSIIKLTTQIILLVVFIWFFSILFIFDFKSFQISYLIILLTFTTISFFMIRFISVLKKLSTTDAVVEDLPKPENFVKLKKDTFNSTVNLLAILAYSADIRVNKAPYRNNTITAQKVEFELLLKVPFNCFHATIEVRSQSNRNTSERYSKRTTCFIESARNFKKVILENQTYYSYILEAGKIPIEYTELSVNIQIDDATKKYNLVFEPYSLTIHEAIEHHSLNKLSCVAIYGPTSSTISYQLDR</sequence>
<reference evidence="2 3" key="1">
    <citation type="submission" date="2019-10" db="EMBL/GenBank/DDBJ databases">
        <title>Bacillus from the desert of Cuatro Cinegas, Coahuila.</title>
        <authorList>
            <person name="Olmedo-Alvarez G."/>
            <person name="Saldana S."/>
            <person name="Barcelo D."/>
        </authorList>
    </citation>
    <scope>NUCLEOTIDE SEQUENCE [LARGE SCALE GENOMIC DNA]</scope>
    <source>
        <strain evidence="2 3">CH155b_5T</strain>
    </source>
</reference>
<evidence type="ECO:0000313" key="2">
    <source>
        <dbReference type="EMBL" id="KAB2444714.1"/>
    </source>
</evidence>
<organism evidence="2 3">
    <name type="scientific">Bacillus luti</name>
    <dbReference type="NCBI Taxonomy" id="2026191"/>
    <lineage>
        <taxon>Bacteria</taxon>
        <taxon>Bacillati</taxon>
        <taxon>Bacillota</taxon>
        <taxon>Bacilli</taxon>
        <taxon>Bacillales</taxon>
        <taxon>Bacillaceae</taxon>
        <taxon>Bacillus</taxon>
        <taxon>Bacillus cereus group</taxon>
    </lineage>
</organism>
<proteinExistence type="predicted"/>
<comment type="caution">
    <text evidence="2">The sequence shown here is derived from an EMBL/GenBank/DDBJ whole genome shotgun (WGS) entry which is preliminary data.</text>
</comment>